<gene>
    <name evidence="1" type="ORF">JCM31185_16550</name>
</gene>
<dbReference type="InterPro" id="IPR036412">
    <property type="entry name" value="HAD-like_sf"/>
</dbReference>
<dbReference type="InterPro" id="IPR006379">
    <property type="entry name" value="HAD-SF_hydro_IIB"/>
</dbReference>
<dbReference type="Pfam" id="PF08282">
    <property type="entry name" value="Hydrolase_3"/>
    <property type="match status" value="1"/>
</dbReference>
<dbReference type="NCBIfam" id="TIGR00099">
    <property type="entry name" value="Cof-subfamily"/>
    <property type="match status" value="1"/>
</dbReference>
<dbReference type="PANTHER" id="PTHR10000:SF23">
    <property type="entry name" value="5-AMINO-6-(5-PHOSPHO-D-RIBITYLAMINO)URACIL PHOSPHATASE YITU"/>
    <property type="match status" value="1"/>
</dbReference>
<comment type="caution">
    <text evidence="1">The sequence shown here is derived from an EMBL/GenBank/DDBJ whole genome shotgun (WGS) entry which is preliminary data.</text>
</comment>
<reference evidence="1 2" key="1">
    <citation type="submission" date="2022-03" db="EMBL/GenBank/DDBJ databases">
        <title>Draft genome sequence of Furfurilactobacillus curtus JCM 31185.</title>
        <authorList>
            <person name="Suzuki S."/>
            <person name="Endo A."/>
            <person name="Kajikawa A."/>
        </authorList>
    </citation>
    <scope>NUCLEOTIDE SEQUENCE [LARGE SCALE GENOMIC DNA]</scope>
    <source>
        <strain evidence="1 2">JCM 31185</strain>
    </source>
</reference>
<dbReference type="Gene3D" id="3.30.1240.10">
    <property type="match status" value="1"/>
</dbReference>
<dbReference type="InterPro" id="IPR023214">
    <property type="entry name" value="HAD_sf"/>
</dbReference>
<sequence>MEQYLIVTDIDGTLIPKTQQVSDLTQAVFRKLQAQGHEIYVATGRMLALARSITDQFTIPMGIISANGAVIAQDNQVKTHLLGQAAALAAYDICDHLDLTMRLFTLTDTYHNSRDESALAHMRFLRKRVPTSRMIPLKSRTDVLVIADQVTNGLAVNRAVDNRLIQARREFMETGLFSLSASSETNIELIPKGISKATALKQVQQQLGIDGDHTIVFGNGLNDVPMFKAATTSVAMADAPQAVLDAATAITEPVNQDGVPRFLMNRFKMN</sequence>
<organism evidence="1 2">
    <name type="scientific">Furfurilactobacillus curtus</name>
    <dbReference type="NCBI Taxonomy" id="1746200"/>
    <lineage>
        <taxon>Bacteria</taxon>
        <taxon>Bacillati</taxon>
        <taxon>Bacillota</taxon>
        <taxon>Bacilli</taxon>
        <taxon>Lactobacillales</taxon>
        <taxon>Lactobacillaceae</taxon>
        <taxon>Furfurilactobacillus</taxon>
    </lineage>
</organism>
<dbReference type="Gene3D" id="3.40.50.1000">
    <property type="entry name" value="HAD superfamily/HAD-like"/>
    <property type="match status" value="1"/>
</dbReference>
<dbReference type="PANTHER" id="PTHR10000">
    <property type="entry name" value="PHOSPHOSERINE PHOSPHATASE"/>
    <property type="match status" value="1"/>
</dbReference>
<dbReference type="Proteomes" id="UP001628078">
    <property type="component" value="Unassembled WGS sequence"/>
</dbReference>
<protein>
    <submittedName>
        <fullName evidence="1">Haloacid dehalogenase</fullName>
    </submittedName>
</protein>
<evidence type="ECO:0000313" key="2">
    <source>
        <dbReference type="Proteomes" id="UP001628078"/>
    </source>
</evidence>
<dbReference type="SFLD" id="SFLDG01140">
    <property type="entry name" value="C2.B:_Phosphomannomutase_and_P"/>
    <property type="match status" value="1"/>
</dbReference>
<dbReference type="InterPro" id="IPR000150">
    <property type="entry name" value="Cof"/>
</dbReference>
<proteinExistence type="predicted"/>
<dbReference type="SUPFAM" id="SSF56784">
    <property type="entry name" value="HAD-like"/>
    <property type="match status" value="1"/>
</dbReference>
<keyword evidence="2" id="KW-1185">Reference proteome</keyword>
<dbReference type="SFLD" id="SFLDS00003">
    <property type="entry name" value="Haloacid_Dehalogenase"/>
    <property type="match status" value="1"/>
</dbReference>
<name>A0ABQ5JUX2_9LACO</name>
<dbReference type="RefSeq" id="WP_407884456.1">
    <property type="nucleotide sequence ID" value="NZ_BQXO01000005.1"/>
</dbReference>
<dbReference type="NCBIfam" id="TIGR01484">
    <property type="entry name" value="HAD-SF-IIB"/>
    <property type="match status" value="1"/>
</dbReference>
<accession>A0ABQ5JUX2</accession>
<dbReference type="EMBL" id="BQXO01000005">
    <property type="protein sequence ID" value="GKT06368.1"/>
    <property type="molecule type" value="Genomic_DNA"/>
</dbReference>
<evidence type="ECO:0000313" key="1">
    <source>
        <dbReference type="EMBL" id="GKT06368.1"/>
    </source>
</evidence>